<keyword evidence="1" id="KW-0812">Transmembrane</keyword>
<reference evidence="3" key="1">
    <citation type="submission" date="2017-09" db="EMBL/GenBank/DDBJ databases">
        <title>Depth-based differentiation of microbial function through sediment-hosted aquifers and enrichment of novel symbionts in the deep terrestrial subsurface.</title>
        <authorList>
            <person name="Probst A.J."/>
            <person name="Ladd B."/>
            <person name="Jarett J.K."/>
            <person name="Geller-Mcgrath D.E."/>
            <person name="Sieber C.M.K."/>
            <person name="Emerson J.B."/>
            <person name="Anantharaman K."/>
            <person name="Thomas B.C."/>
            <person name="Malmstrom R."/>
            <person name="Stieglmeier M."/>
            <person name="Klingl A."/>
            <person name="Woyke T."/>
            <person name="Ryan C.M."/>
            <person name="Banfield J.F."/>
        </authorList>
    </citation>
    <scope>NUCLEOTIDE SEQUENCE [LARGE SCALE GENOMIC DNA]</scope>
</reference>
<evidence type="ECO:0008006" key="4">
    <source>
        <dbReference type="Google" id="ProtNLM"/>
    </source>
</evidence>
<protein>
    <recommendedName>
        <fullName evidence="4">Type 4 fimbrial biogenesis protein PilX N-terminal domain-containing protein</fullName>
    </recommendedName>
</protein>
<dbReference type="AlphaFoldDB" id="A0A2M6XD62"/>
<name>A0A2M6XD62_9BACT</name>
<dbReference type="EMBL" id="PEYO01000013">
    <property type="protein sequence ID" value="PIU03586.1"/>
    <property type="molecule type" value="Genomic_DNA"/>
</dbReference>
<dbReference type="Proteomes" id="UP000228996">
    <property type="component" value="Unassembled WGS sequence"/>
</dbReference>
<accession>A0A2M6XD62</accession>
<keyword evidence="1" id="KW-0472">Membrane</keyword>
<keyword evidence="1" id="KW-1133">Transmembrane helix</keyword>
<evidence type="ECO:0000313" key="3">
    <source>
        <dbReference type="Proteomes" id="UP000228996"/>
    </source>
</evidence>
<sequence length="294" mass="31033">MIYPKKNQSGQALLIVLLIMAVSLTIGLSVISSSVTDISLSGKSDDSARAFSAAEAGIEEGLVTGNSTGVLPIGETGATYQTATVNLGAGQTAFAFPGEYRIDQIQTFWLASYNSTNGTYTKVYDRTKLRVVWGNPNGTDNPALEATIYYKDGSDYKVGRFALDPNPAATDYFCQPNSTNCPATVSNFSTGGETVDGKDFKYGATLDLSGFRNGGTKYLLFARLRVLYSASAQVLGAVAVSGTGTSNFPSQGIKISAVGQSGSATRKVEVKRLLPAPPSFLDYTVYSEGGLVHQ</sequence>
<evidence type="ECO:0000256" key="1">
    <source>
        <dbReference type="SAM" id="Phobius"/>
    </source>
</evidence>
<organism evidence="2 3">
    <name type="scientific">Candidatus Shapirobacteria bacterium CG08_land_8_20_14_0_20_39_18</name>
    <dbReference type="NCBI Taxonomy" id="1974883"/>
    <lineage>
        <taxon>Bacteria</taxon>
        <taxon>Candidatus Shapironibacteriota</taxon>
    </lineage>
</organism>
<comment type="caution">
    <text evidence="2">The sequence shown here is derived from an EMBL/GenBank/DDBJ whole genome shotgun (WGS) entry which is preliminary data.</text>
</comment>
<gene>
    <name evidence="2" type="ORF">COT44_02195</name>
</gene>
<feature type="transmembrane region" description="Helical" evidence="1">
    <location>
        <begin position="12"/>
        <end position="31"/>
    </location>
</feature>
<proteinExistence type="predicted"/>
<evidence type="ECO:0000313" key="2">
    <source>
        <dbReference type="EMBL" id="PIU03586.1"/>
    </source>
</evidence>